<reference evidence="3 4" key="1">
    <citation type="submission" date="2016-07" db="EMBL/GenBank/DDBJ databases">
        <title>Draft genome of the white-rot fungus Obba rivulosa 3A-2.</title>
        <authorList>
            <consortium name="DOE Joint Genome Institute"/>
            <person name="Miettinen O."/>
            <person name="Riley R."/>
            <person name="Acob R."/>
            <person name="Barry K."/>
            <person name="Cullen D."/>
            <person name="De Vries R."/>
            <person name="Hainaut M."/>
            <person name="Hatakka A."/>
            <person name="Henrissat B."/>
            <person name="Hilden K."/>
            <person name="Kuo R."/>
            <person name="Labutti K."/>
            <person name="Lipzen A."/>
            <person name="Makela M.R."/>
            <person name="Sandor L."/>
            <person name="Spatafora J.W."/>
            <person name="Grigoriev I.V."/>
            <person name="Hibbett D.S."/>
        </authorList>
    </citation>
    <scope>NUCLEOTIDE SEQUENCE [LARGE SCALE GENOMIC DNA]</scope>
    <source>
        <strain evidence="3 4">3A-2</strain>
    </source>
</reference>
<organism evidence="3 4">
    <name type="scientific">Obba rivulosa</name>
    <dbReference type="NCBI Taxonomy" id="1052685"/>
    <lineage>
        <taxon>Eukaryota</taxon>
        <taxon>Fungi</taxon>
        <taxon>Dikarya</taxon>
        <taxon>Basidiomycota</taxon>
        <taxon>Agaricomycotina</taxon>
        <taxon>Agaricomycetes</taxon>
        <taxon>Polyporales</taxon>
        <taxon>Gelatoporiaceae</taxon>
        <taxon>Obba</taxon>
    </lineage>
</organism>
<sequence>MAPRGGAPRSEARERRKRVGEETFETIRRGTYRLDNEDHAYDLSTRTNYSARNTEYYPPDSLLSTWNSTPSSPNPTGCDQPRISILDISTLDGARLLAATHSGDPQQAPIPKIGVLNFASATKPGGGVLSGAQAQEESIARSSTLYPTLMTPSAQEFYKLHKRNNKGGFYSHAMIYSPRVTIFRDDDGGWTEPLEVDVLTSPAVNAGAVRQTLHWRVSPTLQEQNIEKTMLERMARILFLFERQGVKHLVLGSFGTGVFKNKVDVIAGIWETLLRGRFARSFEHVMFAILGRETFDQFEKSFTSRN</sequence>
<dbReference type="Gene3D" id="3.40.220.10">
    <property type="entry name" value="Leucine Aminopeptidase, subunit E, domain 1"/>
    <property type="match status" value="1"/>
</dbReference>
<dbReference type="InterPro" id="IPR012664">
    <property type="entry name" value="CHP02452"/>
</dbReference>
<feature type="domain" description="Microbial-type PARG catalytic" evidence="2">
    <location>
        <begin position="21"/>
        <end position="185"/>
    </location>
</feature>
<gene>
    <name evidence="3" type="ORF">OBBRIDRAFT_790198</name>
</gene>
<feature type="region of interest" description="Disordered" evidence="1">
    <location>
        <begin position="62"/>
        <end position="81"/>
    </location>
</feature>
<feature type="compositionally biased region" description="Low complexity" evidence="1">
    <location>
        <begin position="62"/>
        <end position="76"/>
    </location>
</feature>
<dbReference type="InterPro" id="IPR019261">
    <property type="entry name" value="PARG_cat_microbial"/>
</dbReference>
<dbReference type="EMBL" id="KV722354">
    <property type="protein sequence ID" value="OCH93491.1"/>
    <property type="molecule type" value="Genomic_DNA"/>
</dbReference>
<accession>A0A8E2DPS9</accession>
<evidence type="ECO:0000313" key="4">
    <source>
        <dbReference type="Proteomes" id="UP000250043"/>
    </source>
</evidence>
<evidence type="ECO:0000259" key="2">
    <source>
        <dbReference type="Pfam" id="PF10021"/>
    </source>
</evidence>
<name>A0A8E2DPS9_9APHY</name>
<proteinExistence type="predicted"/>
<dbReference type="PANTHER" id="PTHR35596">
    <property type="entry name" value="DUF2263 DOMAIN-CONTAINING PROTEIN"/>
    <property type="match status" value="1"/>
</dbReference>
<dbReference type="OrthoDB" id="9985428at2759"/>
<feature type="region of interest" description="Disordered" evidence="1">
    <location>
        <begin position="1"/>
        <end position="22"/>
    </location>
</feature>
<dbReference type="PIRSF" id="PIRSF014899">
    <property type="entry name" value="UCP014899"/>
    <property type="match status" value="1"/>
</dbReference>
<dbReference type="InterPro" id="IPR043472">
    <property type="entry name" value="Macro_dom-like"/>
</dbReference>
<dbReference type="NCBIfam" id="TIGR02452">
    <property type="entry name" value="TIGR02452 family protein"/>
    <property type="match status" value="1"/>
</dbReference>
<dbReference type="SUPFAM" id="SSF52949">
    <property type="entry name" value="Macro domain-like"/>
    <property type="match status" value="1"/>
</dbReference>
<dbReference type="Proteomes" id="UP000250043">
    <property type="component" value="Unassembled WGS sequence"/>
</dbReference>
<dbReference type="AlphaFoldDB" id="A0A8E2DPS9"/>
<keyword evidence="4" id="KW-1185">Reference proteome</keyword>
<dbReference type="Pfam" id="PF10021">
    <property type="entry name" value="PARG_cat_microb"/>
    <property type="match status" value="1"/>
</dbReference>
<dbReference type="PANTHER" id="PTHR35596:SF1">
    <property type="entry name" value="MICROBIAL-TYPE PARG CATALYTIC DOMAIN-CONTAINING PROTEIN"/>
    <property type="match status" value="1"/>
</dbReference>
<protein>
    <recommendedName>
        <fullName evidence="2">Microbial-type PARG catalytic domain-containing protein</fullName>
    </recommendedName>
</protein>
<feature type="compositionally biased region" description="Basic and acidic residues" evidence="1">
    <location>
        <begin position="10"/>
        <end position="22"/>
    </location>
</feature>
<evidence type="ECO:0000313" key="3">
    <source>
        <dbReference type="EMBL" id="OCH93491.1"/>
    </source>
</evidence>
<evidence type="ECO:0000256" key="1">
    <source>
        <dbReference type="SAM" id="MobiDB-lite"/>
    </source>
</evidence>